<evidence type="ECO:0000256" key="1">
    <source>
        <dbReference type="SAM" id="Phobius"/>
    </source>
</evidence>
<protein>
    <submittedName>
        <fullName evidence="2">Uncharacterized protein</fullName>
    </submittedName>
</protein>
<keyword evidence="3" id="KW-1185">Reference proteome</keyword>
<evidence type="ECO:0000313" key="3">
    <source>
        <dbReference type="Proteomes" id="UP000004088"/>
    </source>
</evidence>
<evidence type="ECO:0000313" key="2">
    <source>
        <dbReference type="EMBL" id="EGC17546.1"/>
    </source>
</evidence>
<feature type="transmembrane region" description="Helical" evidence="1">
    <location>
        <begin position="135"/>
        <end position="165"/>
    </location>
</feature>
<dbReference type="EMBL" id="AEWV01000015">
    <property type="protein sequence ID" value="EGC17546.1"/>
    <property type="molecule type" value="Genomic_DNA"/>
</dbReference>
<gene>
    <name evidence="2" type="ORF">HMPREF9098_0872</name>
</gene>
<keyword evidence="1" id="KW-0812">Transmembrane</keyword>
<dbReference type="HOGENOM" id="CLU_1592374_0_0_4"/>
<dbReference type="AlphaFoldDB" id="F0EYD8"/>
<dbReference type="STRING" id="888741.HMPREF9098_0872"/>
<comment type="caution">
    <text evidence="2">The sequence shown here is derived from an EMBL/GenBank/DDBJ whole genome shotgun (WGS) entry which is preliminary data.</text>
</comment>
<accession>F0EYD8</accession>
<reference evidence="2 3" key="1">
    <citation type="submission" date="2011-01" db="EMBL/GenBank/DDBJ databases">
        <authorList>
            <person name="Muzny D."/>
            <person name="Qin X."/>
            <person name="Deng J."/>
            <person name="Jiang H."/>
            <person name="Liu Y."/>
            <person name="Qu J."/>
            <person name="Song X.-Z."/>
            <person name="Zhang L."/>
            <person name="Thornton R."/>
            <person name="Coyle M."/>
            <person name="Francisco L."/>
            <person name="Jackson L."/>
            <person name="Javaid M."/>
            <person name="Korchina V."/>
            <person name="Kovar C."/>
            <person name="Mata R."/>
            <person name="Mathew T."/>
            <person name="Ngo R."/>
            <person name="Nguyen L."/>
            <person name="Nguyen N."/>
            <person name="Okwuonu G."/>
            <person name="Ongeri F."/>
            <person name="Pham C."/>
            <person name="Simmons D."/>
            <person name="Wilczek-Boney K."/>
            <person name="Hale W."/>
            <person name="Jakkamsetti A."/>
            <person name="Pham P."/>
            <person name="Ruth R."/>
            <person name="San Lucas F."/>
            <person name="Warren J."/>
            <person name="Zhang J."/>
            <person name="Zhao Z."/>
            <person name="Zhou C."/>
            <person name="Zhu D."/>
            <person name="Lee S."/>
            <person name="Bess C."/>
            <person name="Blankenburg K."/>
            <person name="Forbes L."/>
            <person name="Fu Q."/>
            <person name="Gubbala S."/>
            <person name="Hirani K."/>
            <person name="Jayaseelan J.C."/>
            <person name="Lara F."/>
            <person name="Munidasa M."/>
            <person name="Palculict T."/>
            <person name="Patil S."/>
            <person name="Pu L.-L."/>
            <person name="Saada N."/>
            <person name="Tang L."/>
            <person name="Weissenberger G."/>
            <person name="Zhu Y."/>
            <person name="Hemphill L."/>
            <person name="Shang Y."/>
            <person name="Youmans B."/>
            <person name="Ayvaz T."/>
            <person name="Ross M."/>
            <person name="Santibanez J."/>
            <person name="Aqrawi P."/>
            <person name="Gross S."/>
            <person name="Joshi V."/>
            <person name="Fowler G."/>
            <person name="Nazareth L."/>
            <person name="Reid J."/>
            <person name="Worley K."/>
            <person name="Petrosino J."/>
            <person name="Highlander S."/>
            <person name="Gibbs R."/>
        </authorList>
    </citation>
    <scope>NUCLEOTIDE SEQUENCE [LARGE SCALE GENOMIC DNA]</scope>
    <source>
        <strain evidence="2 3">ATCC 33394</strain>
    </source>
</reference>
<feature type="transmembrane region" description="Helical" evidence="1">
    <location>
        <begin position="109"/>
        <end position="129"/>
    </location>
</feature>
<name>F0EYD8_9NEIS</name>
<keyword evidence="1" id="KW-1133">Transmembrane helix</keyword>
<proteinExistence type="predicted"/>
<sequence>MAHAATARSKAASVKAYQWLQAVSGLPKHNAVHTGSAFASVDRRQPDVSFQSGRIPDAGAIICGQAPSAVSLLRLWHNTACVPSSDGFPRFQAAVIHRQPESANLQNQACFAFVVFLKGGAGFFVWVFWRGSKLLSFLFFAFLRMVAALADWLVCACFFVLSAVFRR</sequence>
<dbReference type="Proteomes" id="UP000004088">
    <property type="component" value="Unassembled WGS sequence"/>
</dbReference>
<keyword evidence="1" id="KW-0472">Membrane</keyword>
<organism evidence="2 3">
    <name type="scientific">Kingella denitrificans ATCC 33394</name>
    <dbReference type="NCBI Taxonomy" id="888741"/>
    <lineage>
        <taxon>Bacteria</taxon>
        <taxon>Pseudomonadati</taxon>
        <taxon>Pseudomonadota</taxon>
        <taxon>Betaproteobacteria</taxon>
        <taxon>Neisseriales</taxon>
        <taxon>Neisseriaceae</taxon>
        <taxon>Kingella</taxon>
    </lineage>
</organism>